<evidence type="ECO:0000313" key="4">
    <source>
        <dbReference type="Proteomes" id="UP000009005"/>
    </source>
</evidence>
<accession>I6YLS3</accession>
<proteinExistence type="predicted"/>
<protein>
    <submittedName>
        <fullName evidence="3">Uncharacterized protein</fullName>
    </submittedName>
</protein>
<feature type="region of interest" description="Disordered" evidence="1">
    <location>
        <begin position="169"/>
        <end position="188"/>
    </location>
</feature>
<feature type="transmembrane region" description="Helical" evidence="2">
    <location>
        <begin position="7"/>
        <end position="28"/>
    </location>
</feature>
<organism evidence="3 4">
    <name type="scientific">Mycoplasma wenyonii (strain Massachusetts)</name>
    <name type="common">Eperythrozoon wenyonii</name>
    <dbReference type="NCBI Taxonomy" id="1197325"/>
    <lineage>
        <taxon>Bacteria</taxon>
        <taxon>Bacillati</taxon>
        <taxon>Mycoplasmatota</taxon>
        <taxon>Mollicutes</taxon>
        <taxon>Mycoplasmataceae</taxon>
        <taxon>Mycoplasma</taxon>
    </lineage>
</organism>
<dbReference type="OrthoDB" id="403391at2"/>
<sequence length="188" mass="20374">MTLAVKVLGIGLAGVATVAVGTTSYLLFSPSPTSLKTTEDFKKHCYKLTEFTKDNSNGSQFQLLACQADTKTDSVSFYLYQKGTAGASNTNDSFEEVKSVATSSTSSSQVTVHLFKEDSTNSGGQQLNIHGVGWNEIGWKPDSKLDNATLKNICKVNWSSSDREKKLNCQSSGGNVEHNISQEKKFNI</sequence>
<evidence type="ECO:0000256" key="2">
    <source>
        <dbReference type="SAM" id="Phobius"/>
    </source>
</evidence>
<keyword evidence="2" id="KW-0812">Transmembrane</keyword>
<keyword evidence="4" id="KW-1185">Reference proteome</keyword>
<keyword evidence="2" id="KW-1133">Transmembrane helix</keyword>
<evidence type="ECO:0000256" key="1">
    <source>
        <dbReference type="SAM" id="MobiDB-lite"/>
    </source>
</evidence>
<dbReference type="EMBL" id="CP003703">
    <property type="protein sequence ID" value="AFN65239.1"/>
    <property type="molecule type" value="Genomic_DNA"/>
</dbReference>
<dbReference type="STRING" id="1197325.WEN_02260"/>
<keyword evidence="2" id="KW-0472">Membrane</keyword>
<dbReference type="HOGENOM" id="CLU_1545971_0_0_14"/>
<reference evidence="3 4" key="1">
    <citation type="journal article" date="2012" name="J. Bacteriol.">
        <title>Complete genome sequence of Mycoplasma wenyonii strain Massachusetts.</title>
        <authorList>
            <person name="Dos Santos A.P."/>
            <person name="Guimaraes A.M."/>
            <person name="do Nascimento N.C."/>
            <person name="Sanmiguel P.J."/>
            <person name="Messick J.B."/>
        </authorList>
    </citation>
    <scope>NUCLEOTIDE SEQUENCE [LARGE SCALE GENOMIC DNA]</scope>
    <source>
        <strain evidence="3 4">Massachusetts</strain>
    </source>
</reference>
<dbReference type="PATRIC" id="fig|1197325.3.peg.485"/>
<dbReference type="KEGG" id="mwe:WEN_02260"/>
<dbReference type="Proteomes" id="UP000009005">
    <property type="component" value="Chromosome"/>
</dbReference>
<gene>
    <name evidence="3" type="ordered locus">WEN_02260</name>
</gene>
<dbReference type="AlphaFoldDB" id="I6YLS3"/>
<dbReference type="RefSeq" id="WP_014849949.1">
    <property type="nucleotide sequence ID" value="NC_018149.1"/>
</dbReference>
<evidence type="ECO:0000313" key="3">
    <source>
        <dbReference type="EMBL" id="AFN65239.1"/>
    </source>
</evidence>
<name>I6YLS3_MYCWM</name>